<protein>
    <submittedName>
        <fullName evidence="1">Transporter</fullName>
    </submittedName>
</protein>
<dbReference type="Pfam" id="PF13557">
    <property type="entry name" value="Phenol_MetA_deg"/>
    <property type="match status" value="1"/>
</dbReference>
<evidence type="ECO:0000313" key="2">
    <source>
        <dbReference type="Proteomes" id="UP001230339"/>
    </source>
</evidence>
<organism evidence="1 2">
    <name type="scientific">Pseudomonas hefeiensis</name>
    <dbReference type="NCBI Taxonomy" id="2738125"/>
    <lineage>
        <taxon>Bacteria</taxon>
        <taxon>Pseudomonadati</taxon>
        <taxon>Pseudomonadota</taxon>
        <taxon>Gammaproteobacteria</taxon>
        <taxon>Pseudomonadales</taxon>
        <taxon>Pseudomonadaceae</taxon>
        <taxon>Pseudomonas</taxon>
    </lineage>
</organism>
<proteinExistence type="predicted"/>
<dbReference type="InterPro" id="IPR025737">
    <property type="entry name" value="FApF"/>
</dbReference>
<gene>
    <name evidence="1" type="ORF">PSH57_10890</name>
</gene>
<sequence length="355" mass="39145">MNGVSAQALSLISRSLQIRLLQVGEPPGSLTPLANDEPVWKLPLRKTYGPTKIIGNHMLRKISSLVASASLCLTAVPAIAEVGHYSVGAEGLLIATLPPPGVYYRGYLVNYSADTLNDKHGTERSGHNKIDVHAFANQFIWITDYSLLGGNYGMNAIVPIQQQETQISNFGVKGDAEGVGDILLQPITITWHAQQWDAVSMLGVWVKTGDYDSDRSVSIGKGYTSYMFTLGGTRYLDHEKKWAVSATSRYEKNGEQEGTHLTPGDAFSVEWGISRKINPLLDVGLVGYDVWQLTNDSGTSVFHPGTKIEHHAIGGEVQYFWRDTQLLINAAVYHEYKSEDTFQGDTVRFTVTRRL</sequence>
<keyword evidence="2" id="KW-1185">Reference proteome</keyword>
<name>A0ABY9GGJ8_9PSED</name>
<dbReference type="Proteomes" id="UP001230339">
    <property type="component" value="Chromosome"/>
</dbReference>
<dbReference type="RefSeq" id="WP_305389453.1">
    <property type="nucleotide sequence ID" value="NZ_CP117426.1"/>
</dbReference>
<reference evidence="1 2" key="1">
    <citation type="submission" date="2023-02" db="EMBL/GenBank/DDBJ databases">
        <title>Evolution of Hrp T3SS in non-pathogenic Pseudomonas fluorescens.</title>
        <authorList>
            <person name="Liao K."/>
            <person name="Wei H."/>
            <person name="Gu Y."/>
        </authorList>
    </citation>
    <scope>NUCLEOTIDE SEQUENCE [LARGE SCALE GENOMIC DNA]</scope>
    <source>
        <strain evidence="1 2">FP205</strain>
    </source>
</reference>
<accession>A0ABY9GGJ8</accession>
<evidence type="ECO:0000313" key="1">
    <source>
        <dbReference type="EMBL" id="WLH14775.1"/>
    </source>
</evidence>
<dbReference type="EMBL" id="CP117449">
    <property type="protein sequence ID" value="WLH14775.1"/>
    <property type="molecule type" value="Genomic_DNA"/>
</dbReference>